<evidence type="ECO:0000313" key="2">
    <source>
        <dbReference type="EMBL" id="MEE6187805.1"/>
    </source>
</evidence>
<keyword evidence="3" id="KW-1185">Reference proteome</keyword>
<gene>
    <name evidence="2" type="ORF">V2H41_11035</name>
</gene>
<sequence length="491" mass="55398">MKLKFNNKASIILLTSVLTIVSCKKGFLDVDPDMRTYIDSPEKLGQLLSTAYPRNEYITFAETASDNVEDKGPGIGANDALLTAYYNWQDWPGSERNSATAYWNSCYAAIAAANQALEAIETRNMGPEALPYKGEALVARAYAHHMLAIFFATPYKKGAPNDAPGIPYVTEPEKVLLVKYDRGTVQSVYEKIERDLVEGINLIDDSKYQVPKYHFTRAAAHAFAARFYLFKGEWQKVIEHANAVVTGGDFTSRLRPWNTTFAQMGRDQYRIEFSKPENPSTLLLTSANSTYQRMANTYHYGMGLKGRQTYAASNNIIGKALSNYLTTYTDGVSASTTKWLEYFFYTTPDTGYPYIQQILLSTDETLMNRAEAYTQLGLIELALKDLNTFYSTRVNGYSPSTDLLTAERVMNYFEKSDIKEAMIDAILAAKKAEFMQEGLRWLDIVRHDITVVKNLYIGEDETIIKLEPGDPRRLFQIPEEAKLAGIELNPR</sequence>
<dbReference type="InterPro" id="IPR011990">
    <property type="entry name" value="TPR-like_helical_dom_sf"/>
</dbReference>
<accession>A0ABU7RII6</accession>
<dbReference type="RefSeq" id="WP_330975212.1">
    <property type="nucleotide sequence ID" value="NZ_JAZGLY010000006.1"/>
</dbReference>
<organism evidence="2 3">
    <name type="scientific">Niabella digestorum</name>
    <dbReference type="NCBI Taxonomy" id="3117701"/>
    <lineage>
        <taxon>Bacteria</taxon>
        <taxon>Pseudomonadati</taxon>
        <taxon>Bacteroidota</taxon>
        <taxon>Chitinophagia</taxon>
        <taxon>Chitinophagales</taxon>
        <taxon>Chitinophagaceae</taxon>
        <taxon>Niabella</taxon>
    </lineage>
</organism>
<dbReference type="Gene3D" id="1.25.40.390">
    <property type="match status" value="2"/>
</dbReference>
<dbReference type="Proteomes" id="UP001357452">
    <property type="component" value="Unassembled WGS sequence"/>
</dbReference>
<evidence type="ECO:0000259" key="1">
    <source>
        <dbReference type="Pfam" id="PF14322"/>
    </source>
</evidence>
<name>A0ABU7RII6_9BACT</name>
<evidence type="ECO:0000313" key="3">
    <source>
        <dbReference type="Proteomes" id="UP001357452"/>
    </source>
</evidence>
<dbReference type="PROSITE" id="PS51257">
    <property type="entry name" value="PROKAR_LIPOPROTEIN"/>
    <property type="match status" value="1"/>
</dbReference>
<dbReference type="InterPro" id="IPR033985">
    <property type="entry name" value="SusD-like_N"/>
</dbReference>
<dbReference type="Pfam" id="PF14322">
    <property type="entry name" value="SusD-like_3"/>
    <property type="match status" value="1"/>
</dbReference>
<reference evidence="2 3" key="1">
    <citation type="submission" date="2024-01" db="EMBL/GenBank/DDBJ databases">
        <title>Niabella digestum sp. nov., isolated from waste digestion system.</title>
        <authorList>
            <person name="Zhang L."/>
        </authorList>
    </citation>
    <scope>NUCLEOTIDE SEQUENCE [LARGE SCALE GENOMIC DNA]</scope>
    <source>
        <strain evidence="2 3">A18</strain>
    </source>
</reference>
<dbReference type="SUPFAM" id="SSF48452">
    <property type="entry name" value="TPR-like"/>
    <property type="match status" value="1"/>
</dbReference>
<dbReference type="EMBL" id="JAZGLY010000006">
    <property type="protein sequence ID" value="MEE6187805.1"/>
    <property type="molecule type" value="Genomic_DNA"/>
</dbReference>
<feature type="domain" description="SusD-like N-terminal" evidence="1">
    <location>
        <begin position="27"/>
        <end position="229"/>
    </location>
</feature>
<comment type="caution">
    <text evidence="2">The sequence shown here is derived from an EMBL/GenBank/DDBJ whole genome shotgun (WGS) entry which is preliminary data.</text>
</comment>
<protein>
    <submittedName>
        <fullName evidence="2">RagB/SusD family nutrient uptake outer membrane protein</fullName>
    </submittedName>
</protein>
<proteinExistence type="predicted"/>